<sequence>MHHGLRNLGLALLVLLLLRMVYASGSATRASNTSYARVQESVATMELPFNVRILHHRERTRRMQRTAVMSPTRMAAQRQYRRRYIADERSYDSRPFSPPRAISAVQPPELTNSPRRGNYGTLEPYEVGYEIDAKIFNKQYASEMQRLNISLSKFSNKKVPQLCLFARGRLAETDVIAGAKKAGLRLAVVQKLPKVMDIMFTPQNVAQWEQTLLSNRCDIAVFWGWDLGIHHACKNLGKHYLLMETPYYAPRIPDVQRNYSFEVQPNGFISLGFDGLQGRSVQWKAAHSAVWWGSSFQPFDLVEPGHISSVCVGPFISNRWLHKFSKERGLQIKPWRQEEATQHVLLLGQWDSDRSLISVKRRFGGKMNGVNLYYEWAMNEIRRWDKGNRQIFFKAHPVYFKQSLQGFMDLNGKRQRPTTYFLPKGVDRDVSGMSLEEALQGCYCVVTMSSNSAVHAILQGVPVIATDPGAMVWPVATWSIREINAPQMPDRAQWLADLAYAQWTRKEVADGSALQQMLFLGSYVTPSGTYRSLELRRASTEE</sequence>
<keyword evidence="2" id="KW-0732">Signal</keyword>
<feature type="chain" id="PRO_5042225543" evidence="2">
    <location>
        <begin position="24"/>
        <end position="542"/>
    </location>
</feature>
<proteinExistence type="predicted"/>
<name>A0AAE0F7Q7_9CHLO</name>
<feature type="region of interest" description="Disordered" evidence="1">
    <location>
        <begin position="91"/>
        <end position="117"/>
    </location>
</feature>
<evidence type="ECO:0000256" key="1">
    <source>
        <dbReference type="SAM" id="MobiDB-lite"/>
    </source>
</evidence>
<dbReference type="EMBL" id="LGRX02024649">
    <property type="protein sequence ID" value="KAK3253780.1"/>
    <property type="molecule type" value="Genomic_DNA"/>
</dbReference>
<comment type="caution">
    <text evidence="3">The sequence shown here is derived from an EMBL/GenBank/DDBJ whole genome shotgun (WGS) entry which is preliminary data.</text>
</comment>
<reference evidence="3 4" key="1">
    <citation type="journal article" date="2015" name="Genome Biol. Evol.">
        <title>Comparative Genomics of a Bacterivorous Green Alga Reveals Evolutionary Causalities and Consequences of Phago-Mixotrophic Mode of Nutrition.</title>
        <authorList>
            <person name="Burns J.A."/>
            <person name="Paasch A."/>
            <person name="Narechania A."/>
            <person name="Kim E."/>
        </authorList>
    </citation>
    <scope>NUCLEOTIDE SEQUENCE [LARGE SCALE GENOMIC DNA]</scope>
    <source>
        <strain evidence="3 4">PLY_AMNH</strain>
    </source>
</reference>
<accession>A0AAE0F7Q7</accession>
<evidence type="ECO:0000313" key="3">
    <source>
        <dbReference type="EMBL" id="KAK3253780.1"/>
    </source>
</evidence>
<evidence type="ECO:0000256" key="2">
    <source>
        <dbReference type="SAM" id="SignalP"/>
    </source>
</evidence>
<evidence type="ECO:0000313" key="4">
    <source>
        <dbReference type="Proteomes" id="UP001190700"/>
    </source>
</evidence>
<keyword evidence="4" id="KW-1185">Reference proteome</keyword>
<feature type="signal peptide" evidence="2">
    <location>
        <begin position="1"/>
        <end position="23"/>
    </location>
</feature>
<dbReference type="Proteomes" id="UP001190700">
    <property type="component" value="Unassembled WGS sequence"/>
</dbReference>
<organism evidence="3 4">
    <name type="scientific">Cymbomonas tetramitiformis</name>
    <dbReference type="NCBI Taxonomy" id="36881"/>
    <lineage>
        <taxon>Eukaryota</taxon>
        <taxon>Viridiplantae</taxon>
        <taxon>Chlorophyta</taxon>
        <taxon>Pyramimonadophyceae</taxon>
        <taxon>Pyramimonadales</taxon>
        <taxon>Pyramimonadaceae</taxon>
        <taxon>Cymbomonas</taxon>
    </lineage>
</organism>
<gene>
    <name evidence="3" type="ORF">CYMTET_36978</name>
</gene>
<dbReference type="AlphaFoldDB" id="A0AAE0F7Q7"/>
<protein>
    <submittedName>
        <fullName evidence="3">Uncharacterized protein</fullName>
    </submittedName>
</protein>